<dbReference type="Proteomes" id="UP000033969">
    <property type="component" value="Unassembled WGS sequence"/>
</dbReference>
<protein>
    <submittedName>
        <fullName evidence="2">Uncharacterized protein</fullName>
    </submittedName>
</protein>
<evidence type="ECO:0000256" key="1">
    <source>
        <dbReference type="SAM" id="Phobius"/>
    </source>
</evidence>
<comment type="caution">
    <text evidence="2">The sequence shown here is derived from an EMBL/GenBank/DDBJ whole genome shotgun (WGS) entry which is preliminary data.</text>
</comment>
<gene>
    <name evidence="2" type="ORF">UU74_C0009G0005</name>
</gene>
<accession>A0A0G0WZP6</accession>
<keyword evidence="1" id="KW-1133">Transmembrane helix</keyword>
<proteinExistence type="predicted"/>
<keyword evidence="1" id="KW-0812">Transmembrane</keyword>
<reference evidence="2 3" key="1">
    <citation type="journal article" date="2015" name="Nature">
        <title>rRNA introns, odd ribosomes, and small enigmatic genomes across a large radiation of phyla.</title>
        <authorList>
            <person name="Brown C.T."/>
            <person name="Hug L.A."/>
            <person name="Thomas B.C."/>
            <person name="Sharon I."/>
            <person name="Castelle C.J."/>
            <person name="Singh A."/>
            <person name="Wilkins M.J."/>
            <person name="Williams K.H."/>
            <person name="Banfield J.F."/>
        </authorList>
    </citation>
    <scope>NUCLEOTIDE SEQUENCE [LARGE SCALE GENOMIC DNA]</scope>
</reference>
<sequence>MKKILVLAIALRVLVAAFLFHPDIKTFNFQASFLKKGVFNIYTYLTENKKNLSLKDDFVYFPLTYFTLGVNQIVTSPILGGNFDAWLGNADSNSSVTDPNIFKYLLVLKLPYLIADVAIAFLLLNYLREVLVGSIASSGFCCDLDAIFVTPVF</sequence>
<dbReference type="AlphaFoldDB" id="A0A0G0WZP6"/>
<feature type="transmembrane region" description="Helical" evidence="1">
    <location>
        <begin position="101"/>
        <end position="124"/>
    </location>
</feature>
<name>A0A0G0WZP6_9BACT</name>
<organism evidence="2 3">
    <name type="scientific">Candidatus Woesebacteria bacterium GW2011_GWA1_41_7</name>
    <dbReference type="NCBI Taxonomy" id="1618556"/>
    <lineage>
        <taxon>Bacteria</taxon>
        <taxon>Candidatus Woeseibacteriota</taxon>
    </lineage>
</organism>
<dbReference type="EMBL" id="LCBU01000009">
    <property type="protein sequence ID" value="KKS18274.1"/>
    <property type="molecule type" value="Genomic_DNA"/>
</dbReference>
<evidence type="ECO:0000313" key="2">
    <source>
        <dbReference type="EMBL" id="KKS18274.1"/>
    </source>
</evidence>
<keyword evidence="1" id="KW-0472">Membrane</keyword>
<evidence type="ECO:0000313" key="3">
    <source>
        <dbReference type="Proteomes" id="UP000033969"/>
    </source>
</evidence>